<protein>
    <submittedName>
        <fullName evidence="5">CRISPR-associated protein Cas6</fullName>
    </submittedName>
</protein>
<dbReference type="OrthoDB" id="976713at2"/>
<dbReference type="EMBL" id="LQZQ01000012">
    <property type="protein sequence ID" value="KYG77013.1"/>
    <property type="molecule type" value="Genomic_DNA"/>
</dbReference>
<dbReference type="Gene3D" id="3.30.70.1900">
    <property type="match status" value="1"/>
</dbReference>
<organism evidence="5 6">
    <name type="scientific">Roseivirga ehrenbergii (strain DSM 102268 / JCM 13514 / KCTC 12282 / NCIMB 14502 / KMM 6017)</name>
    <dbReference type="NCBI Taxonomy" id="279360"/>
    <lineage>
        <taxon>Bacteria</taxon>
        <taxon>Pseudomonadati</taxon>
        <taxon>Bacteroidota</taxon>
        <taxon>Cytophagia</taxon>
        <taxon>Cytophagales</taxon>
        <taxon>Roseivirgaceae</taxon>
        <taxon>Roseivirga</taxon>
    </lineage>
</organism>
<dbReference type="Pfam" id="PF01881">
    <property type="entry name" value="Cas_Cas6_C"/>
    <property type="match status" value="1"/>
</dbReference>
<dbReference type="PANTHER" id="PTHR36984:SF1">
    <property type="entry name" value="CRISPR-ASSOCIATED ENDORIBONUCLEASE CAS6 1"/>
    <property type="match status" value="1"/>
</dbReference>
<comment type="similarity">
    <text evidence="1">Belongs to the CRISPR-associated protein Cas6/Cse3/CasE family.</text>
</comment>
<accession>A0A150XE74</accession>
<evidence type="ECO:0000256" key="1">
    <source>
        <dbReference type="ARBA" id="ARBA00005937"/>
    </source>
</evidence>
<keyword evidence="3" id="KW-0051">Antiviral defense</keyword>
<keyword evidence="6" id="KW-1185">Reference proteome</keyword>
<feature type="domain" description="CRISPR associated protein Cas6 C-terminal" evidence="4">
    <location>
        <begin position="110"/>
        <end position="249"/>
    </location>
</feature>
<keyword evidence="2" id="KW-0694">RNA-binding</keyword>
<reference evidence="5" key="1">
    <citation type="submission" date="2016-01" db="EMBL/GenBank/DDBJ databases">
        <title>Genome sequencing of Roseivirga ehrenbergii KMM 6017.</title>
        <authorList>
            <person name="Selvaratnam C."/>
            <person name="Thevarajoo S."/>
            <person name="Goh K.M."/>
            <person name="Ee R."/>
            <person name="Chan K.-G."/>
            <person name="Chong C.S."/>
        </authorList>
    </citation>
    <scope>NUCLEOTIDE SEQUENCE [LARGE SCALE GENOMIC DNA]</scope>
    <source>
        <strain evidence="5">KMM 6017</strain>
    </source>
</reference>
<comment type="caution">
    <text evidence="5">The sequence shown here is derived from an EMBL/GenBank/DDBJ whole genome shotgun (WGS) entry which is preliminary data.</text>
</comment>
<dbReference type="InterPro" id="IPR049435">
    <property type="entry name" value="Cas_Cas6_C"/>
</dbReference>
<dbReference type="InterPro" id="IPR045747">
    <property type="entry name" value="CRISPR-assoc_prot_Cas6_N_sf"/>
</dbReference>
<dbReference type="CDD" id="cd21140">
    <property type="entry name" value="Cas6_I-like"/>
    <property type="match status" value="1"/>
</dbReference>
<gene>
    <name evidence="5" type="ORF">MB14_02085</name>
</gene>
<evidence type="ECO:0000313" key="6">
    <source>
        <dbReference type="Proteomes" id="UP000075583"/>
    </source>
</evidence>
<dbReference type="Proteomes" id="UP000075583">
    <property type="component" value="Unassembled WGS sequence"/>
</dbReference>
<dbReference type="GO" id="GO:0051607">
    <property type="term" value="P:defense response to virus"/>
    <property type="evidence" value="ECO:0007669"/>
    <property type="project" value="UniProtKB-KW"/>
</dbReference>
<evidence type="ECO:0000256" key="3">
    <source>
        <dbReference type="ARBA" id="ARBA00023118"/>
    </source>
</evidence>
<dbReference type="Gene3D" id="3.30.70.1890">
    <property type="match status" value="1"/>
</dbReference>
<dbReference type="GO" id="GO:0016788">
    <property type="term" value="F:hydrolase activity, acting on ester bonds"/>
    <property type="evidence" value="ECO:0007669"/>
    <property type="project" value="InterPro"/>
</dbReference>
<dbReference type="InterPro" id="IPR010156">
    <property type="entry name" value="CRISPR-assoc_prot_Cas6"/>
</dbReference>
<dbReference type="NCBIfam" id="TIGR01877">
    <property type="entry name" value="cas_cas6"/>
    <property type="match status" value="1"/>
</dbReference>
<evidence type="ECO:0000259" key="4">
    <source>
        <dbReference type="Pfam" id="PF01881"/>
    </source>
</evidence>
<name>A0A150XE74_ROSEK</name>
<dbReference type="GO" id="GO:0003723">
    <property type="term" value="F:RNA binding"/>
    <property type="evidence" value="ECO:0007669"/>
    <property type="project" value="UniProtKB-KW"/>
</dbReference>
<proteinExistence type="inferred from homology"/>
<evidence type="ECO:0000256" key="2">
    <source>
        <dbReference type="ARBA" id="ARBA00022884"/>
    </source>
</evidence>
<evidence type="ECO:0000313" key="5">
    <source>
        <dbReference type="EMBL" id="KYG77013.1"/>
    </source>
</evidence>
<dbReference type="RefSeq" id="WP_062591123.1">
    <property type="nucleotide sequence ID" value="NZ_LQZQ01000012.1"/>
</dbReference>
<dbReference type="PANTHER" id="PTHR36984">
    <property type="entry name" value="CRISPR-ASSOCIATED ENDORIBONUCLEASE CAS6 1"/>
    <property type="match status" value="1"/>
</dbReference>
<sequence>MRVRIIFKLKNRGAVLPFHHQYILAQFIKGVIVNGGSKEFIDYPYYSFSGLKGQTKVSRTGLHYYSNLVTLVLSSPKKEFIDYVLTEIFKFDQFELGNLQLIPQNTELEKLPEFTSEMKYICISPIIPVTATYNGPEGKRFIEPEKDEFSDFLFDSTVQRMEESGQYNIEQIEGFNKFQAVPDKEYLNKLREKDKKFARIYSLFDMDVKYEVRGYTLPFKLYAAKEVQEFIFNCGIGNYTYKGFGMVDLANANPIDRSTQYTFSKNISAEQD</sequence>
<dbReference type="STRING" id="279360.MB14_02085"/>
<dbReference type="AlphaFoldDB" id="A0A150XE74"/>